<evidence type="ECO:0000256" key="17">
    <source>
        <dbReference type="ARBA" id="ARBA00023268"/>
    </source>
</evidence>
<evidence type="ECO:0000256" key="3">
    <source>
        <dbReference type="ARBA" id="ARBA00004661"/>
    </source>
</evidence>
<feature type="binding site" evidence="21">
    <location>
        <position position="460"/>
    </location>
    <ligand>
        <name>Zn(2+)</name>
        <dbReference type="ChEBI" id="CHEBI:29105"/>
    </ligand>
</feature>
<evidence type="ECO:0000256" key="13">
    <source>
        <dbReference type="ARBA" id="ARBA00022840"/>
    </source>
</evidence>
<feature type="binding site" evidence="21">
    <location>
        <position position="476"/>
    </location>
    <ligand>
        <name>Zn(2+)</name>
        <dbReference type="ChEBI" id="CHEBI:29105"/>
    </ligand>
</feature>
<name>A0A3N4Z998_9MICO</name>
<dbReference type="CDD" id="cd08195">
    <property type="entry name" value="DHQS"/>
    <property type="match status" value="1"/>
</dbReference>
<dbReference type="GO" id="GO:0009423">
    <property type="term" value="P:chorismate biosynthetic process"/>
    <property type="evidence" value="ECO:0007669"/>
    <property type="project" value="UniProtKB-UniRule"/>
</dbReference>
<comment type="function">
    <text evidence="21">Catalyzes the conversion of 3-deoxy-D-arabino-heptulosonate 7-phosphate (DAHP) to dehydroquinate (DHQ).</text>
</comment>
<dbReference type="GO" id="GO:0008652">
    <property type="term" value="P:amino acid biosynthetic process"/>
    <property type="evidence" value="ECO:0007669"/>
    <property type="project" value="UniProtKB-KW"/>
</dbReference>
<dbReference type="InterPro" id="IPR031322">
    <property type="entry name" value="Shikimate/glucono_kinase"/>
</dbReference>
<evidence type="ECO:0000259" key="24">
    <source>
        <dbReference type="Pfam" id="PF24621"/>
    </source>
</evidence>
<evidence type="ECO:0000256" key="5">
    <source>
        <dbReference type="ARBA" id="ARBA00005412"/>
    </source>
</evidence>
<evidence type="ECO:0000256" key="2">
    <source>
        <dbReference type="ARBA" id="ARBA00001911"/>
    </source>
</evidence>
<dbReference type="OrthoDB" id="9806583at2"/>
<feature type="binding site" evidence="20">
    <location>
        <position position="85"/>
    </location>
    <ligand>
        <name>substrate</name>
    </ligand>
</feature>
<dbReference type="InterPro" id="IPR016037">
    <property type="entry name" value="DHQ_synth_AroB"/>
</dbReference>
<feature type="domain" description="3-dehydroquinate synthase N-terminal" evidence="23">
    <location>
        <begin position="280"/>
        <end position="390"/>
    </location>
</feature>
<feature type="domain" description="3-dehydroquinate synthase C-terminal" evidence="24">
    <location>
        <begin position="393"/>
        <end position="536"/>
    </location>
</feature>
<feature type="binding site" evidence="20">
    <location>
        <position position="140"/>
    </location>
    <ligand>
        <name>substrate</name>
    </ligand>
</feature>
<dbReference type="Pfam" id="PF01202">
    <property type="entry name" value="SKI"/>
    <property type="match status" value="1"/>
</dbReference>
<dbReference type="GO" id="GO:0003856">
    <property type="term" value="F:3-dehydroquinate synthase activity"/>
    <property type="evidence" value="ECO:0007669"/>
    <property type="project" value="UniProtKB-UniRule"/>
</dbReference>
<feature type="binding site" evidence="21">
    <location>
        <begin position="341"/>
        <end position="342"/>
    </location>
    <ligand>
        <name>NAD(+)</name>
        <dbReference type="ChEBI" id="CHEBI:57540"/>
    </ligand>
</feature>
<dbReference type="EC" id="2.7.1.71" evidence="20"/>
<evidence type="ECO:0000256" key="15">
    <source>
        <dbReference type="ARBA" id="ARBA00023141"/>
    </source>
</evidence>
<feature type="region of interest" description="Disordered" evidence="22">
    <location>
        <begin position="177"/>
        <end position="213"/>
    </location>
</feature>
<dbReference type="PRINTS" id="PR01100">
    <property type="entry name" value="SHIKIMTKNASE"/>
</dbReference>
<dbReference type="HAMAP" id="MF_00110">
    <property type="entry name" value="DHQ_synthase"/>
    <property type="match status" value="1"/>
</dbReference>
<dbReference type="CDD" id="cd00464">
    <property type="entry name" value="SK"/>
    <property type="match status" value="1"/>
</dbReference>
<dbReference type="AlphaFoldDB" id="A0A3N4Z998"/>
<dbReference type="PROSITE" id="PS01128">
    <property type="entry name" value="SHIKIMATE_KINASE"/>
    <property type="match status" value="1"/>
</dbReference>
<proteinExistence type="inferred from homology"/>
<comment type="subcellular location">
    <subcellularLocation>
        <location evidence="21">Cytoplasm</location>
    </subcellularLocation>
</comment>
<comment type="similarity">
    <text evidence="20">Belongs to the shikimate kinase family.</text>
</comment>
<keyword evidence="20" id="KW-0460">Magnesium</keyword>
<organism evidence="25 26">
    <name type="scientific">Georgenia muralis</name>
    <dbReference type="NCBI Taxonomy" id="154117"/>
    <lineage>
        <taxon>Bacteria</taxon>
        <taxon>Bacillati</taxon>
        <taxon>Actinomycetota</taxon>
        <taxon>Actinomycetes</taxon>
        <taxon>Micrococcales</taxon>
        <taxon>Bogoriellaceae</taxon>
        <taxon>Georgenia</taxon>
    </lineage>
</organism>
<comment type="catalytic activity">
    <reaction evidence="19 20">
        <text>shikimate + ATP = 3-phosphoshikimate + ADP + H(+)</text>
        <dbReference type="Rhea" id="RHEA:13121"/>
        <dbReference type="ChEBI" id="CHEBI:15378"/>
        <dbReference type="ChEBI" id="CHEBI:30616"/>
        <dbReference type="ChEBI" id="CHEBI:36208"/>
        <dbReference type="ChEBI" id="CHEBI:145989"/>
        <dbReference type="ChEBI" id="CHEBI:456216"/>
        <dbReference type="EC" id="2.7.1.71"/>
    </reaction>
</comment>
<dbReference type="GO" id="GO:0005524">
    <property type="term" value="F:ATP binding"/>
    <property type="evidence" value="ECO:0007669"/>
    <property type="project" value="UniProtKB-UniRule"/>
</dbReference>
<evidence type="ECO:0000256" key="21">
    <source>
        <dbReference type="HAMAP-Rule" id="MF_00110"/>
    </source>
</evidence>
<keyword evidence="17" id="KW-0511">Multifunctional enzyme</keyword>
<keyword evidence="26" id="KW-1185">Reference proteome</keyword>
<feature type="binding site" evidence="21">
    <location>
        <position position="354"/>
    </location>
    <ligand>
        <name>NAD(+)</name>
        <dbReference type="ChEBI" id="CHEBI:57540"/>
    </ligand>
</feature>
<evidence type="ECO:0000313" key="26">
    <source>
        <dbReference type="Proteomes" id="UP000280726"/>
    </source>
</evidence>
<dbReference type="UniPathway" id="UPA00053">
    <property type="reaction ID" value="UER00085"/>
</dbReference>
<comment type="cofactor">
    <cofactor evidence="20">
        <name>Mg(2+)</name>
        <dbReference type="ChEBI" id="CHEBI:18420"/>
    </cofactor>
    <text evidence="20">Binds 1 Mg(2+) ion per subunit.</text>
</comment>
<feature type="binding site" evidence="20">
    <location>
        <position position="63"/>
    </location>
    <ligand>
        <name>substrate</name>
    </ligand>
</feature>
<keyword evidence="7 21" id="KW-0028">Amino-acid biosynthesis</keyword>
<dbReference type="InterPro" id="IPR030960">
    <property type="entry name" value="DHQS/DOIS_N"/>
</dbReference>
<feature type="binding site" evidence="21">
    <location>
        <begin position="317"/>
        <end position="321"/>
    </location>
    <ligand>
        <name>NAD(+)</name>
        <dbReference type="ChEBI" id="CHEBI:57540"/>
    </ligand>
</feature>
<feature type="binding site" evidence="20">
    <location>
        <begin position="17"/>
        <end position="22"/>
    </location>
    <ligand>
        <name>ATP</name>
        <dbReference type="ChEBI" id="CHEBI:30616"/>
    </ligand>
</feature>
<keyword evidence="11 20" id="KW-0418">Kinase</keyword>
<comment type="similarity">
    <text evidence="5 21">Belongs to the sugar phosphate cyclases superfamily. Dehydroquinate synthase family.</text>
</comment>
<keyword evidence="8 20" id="KW-0808">Transferase</keyword>
<dbReference type="InterPro" id="IPR027417">
    <property type="entry name" value="P-loop_NTPase"/>
</dbReference>
<evidence type="ECO:0000256" key="14">
    <source>
        <dbReference type="ARBA" id="ARBA00023027"/>
    </source>
</evidence>
<dbReference type="EC" id="4.2.3.4" evidence="21"/>
<protein>
    <recommendedName>
        <fullName evidence="20 21">Multifunctional fusion protein</fullName>
    </recommendedName>
    <domain>
        <recommendedName>
            <fullName evidence="20">Shikimate kinase</fullName>
            <shortName evidence="20">SK</shortName>
            <ecNumber evidence="20">2.7.1.71</ecNumber>
        </recommendedName>
    </domain>
    <domain>
        <recommendedName>
            <fullName evidence="21">3-dehydroquinate synthase</fullName>
            <shortName evidence="21">DHQS</shortName>
            <ecNumber evidence="21">4.2.3.4</ecNumber>
        </recommendedName>
    </domain>
</protein>
<dbReference type="EMBL" id="RKRA01000001">
    <property type="protein sequence ID" value="RPF28476.1"/>
    <property type="molecule type" value="Genomic_DNA"/>
</dbReference>
<dbReference type="HAMAP" id="MF_00109">
    <property type="entry name" value="Shikimate_kinase"/>
    <property type="match status" value="1"/>
</dbReference>
<evidence type="ECO:0000256" key="22">
    <source>
        <dbReference type="SAM" id="MobiDB-lite"/>
    </source>
</evidence>
<dbReference type="GO" id="GO:0000287">
    <property type="term" value="F:magnesium ion binding"/>
    <property type="evidence" value="ECO:0007669"/>
    <property type="project" value="UniProtKB-UniRule"/>
</dbReference>
<dbReference type="InterPro" id="IPR000623">
    <property type="entry name" value="Shikimate_kinase/TSH1"/>
</dbReference>
<feature type="binding site" evidence="20">
    <location>
        <position position="122"/>
    </location>
    <ligand>
        <name>ATP</name>
        <dbReference type="ChEBI" id="CHEBI:30616"/>
    </ligand>
</feature>
<dbReference type="PANTHER" id="PTHR43622:SF7">
    <property type="entry name" value="3-DEHYDROQUINATE SYNTHASE, CHLOROPLASTIC"/>
    <property type="match status" value="1"/>
</dbReference>
<keyword evidence="15 21" id="KW-0057">Aromatic amino acid biosynthesis</keyword>
<evidence type="ECO:0000256" key="8">
    <source>
        <dbReference type="ARBA" id="ARBA00022679"/>
    </source>
</evidence>
<dbReference type="FunFam" id="3.40.50.1970:FF:000012">
    <property type="entry name" value="3-dehydroquinate synthase"/>
    <property type="match status" value="1"/>
</dbReference>
<dbReference type="SUPFAM" id="SSF52540">
    <property type="entry name" value="P-loop containing nucleoside triphosphate hydrolases"/>
    <property type="match status" value="1"/>
</dbReference>
<comment type="caution">
    <text evidence="21">Lacks conserved residue(s) required for the propagation of feature annotation.</text>
</comment>
<keyword evidence="16 21" id="KW-0456">Lyase</keyword>
<dbReference type="SUPFAM" id="SSF56796">
    <property type="entry name" value="Dehydroquinate synthase-like"/>
    <property type="match status" value="1"/>
</dbReference>
<evidence type="ECO:0000256" key="18">
    <source>
        <dbReference type="ARBA" id="ARBA00023285"/>
    </source>
</evidence>
<dbReference type="Proteomes" id="UP000280726">
    <property type="component" value="Unassembled WGS sequence"/>
</dbReference>
<evidence type="ECO:0000256" key="10">
    <source>
        <dbReference type="ARBA" id="ARBA00022741"/>
    </source>
</evidence>
<dbReference type="Pfam" id="PF01761">
    <property type="entry name" value="DHQ_synthase"/>
    <property type="match status" value="1"/>
</dbReference>
<accession>A0A3N4Z998</accession>
<dbReference type="Gene3D" id="3.40.50.1970">
    <property type="match status" value="1"/>
</dbReference>
<keyword evidence="6 21" id="KW-0963">Cytoplasm</keyword>
<dbReference type="NCBIfam" id="TIGR01357">
    <property type="entry name" value="aroB"/>
    <property type="match status" value="1"/>
</dbReference>
<evidence type="ECO:0000256" key="1">
    <source>
        <dbReference type="ARBA" id="ARBA00001393"/>
    </source>
</evidence>
<feature type="binding site" evidence="21">
    <location>
        <position position="363"/>
    </location>
    <ligand>
        <name>NAD(+)</name>
        <dbReference type="ChEBI" id="CHEBI:57540"/>
    </ligand>
</feature>
<dbReference type="Gene3D" id="3.40.50.300">
    <property type="entry name" value="P-loop containing nucleotide triphosphate hydrolases"/>
    <property type="match status" value="1"/>
</dbReference>
<keyword evidence="10 21" id="KW-0547">Nucleotide-binding</keyword>
<comment type="catalytic activity">
    <reaction evidence="1 21">
        <text>7-phospho-2-dehydro-3-deoxy-D-arabino-heptonate = 3-dehydroquinate + phosphate</text>
        <dbReference type="Rhea" id="RHEA:21968"/>
        <dbReference type="ChEBI" id="CHEBI:32364"/>
        <dbReference type="ChEBI" id="CHEBI:43474"/>
        <dbReference type="ChEBI" id="CHEBI:58394"/>
        <dbReference type="EC" id="4.2.3.4"/>
    </reaction>
</comment>
<feature type="binding site" evidence="20">
    <location>
        <position position="157"/>
    </location>
    <ligand>
        <name>ATP</name>
        <dbReference type="ChEBI" id="CHEBI:30616"/>
    </ligand>
</feature>
<feature type="binding site" evidence="21">
    <location>
        <begin position="283"/>
        <end position="288"/>
    </location>
    <ligand>
        <name>NAD(+)</name>
        <dbReference type="ChEBI" id="CHEBI:57540"/>
    </ligand>
</feature>
<evidence type="ECO:0000259" key="23">
    <source>
        <dbReference type="Pfam" id="PF01761"/>
    </source>
</evidence>
<evidence type="ECO:0000256" key="11">
    <source>
        <dbReference type="ARBA" id="ARBA00022777"/>
    </source>
</evidence>
<evidence type="ECO:0000256" key="9">
    <source>
        <dbReference type="ARBA" id="ARBA00022723"/>
    </source>
</evidence>
<sequence>MAHSGTGPRLILVGPPGAGKTTVGELVAATLGVPLCDSDAEVERLAGTTVPEIFRTRGESEFRVLEHDAVTRLLSEHDGVLALGGGAVLHPGTQAALAGHHVVFLDVDADHAVARVARSGARPLLEGDPAARFEALMTARRPVYERVATARVGTGGRTAEDVAADVLRTLVAPASSAAPATSPAPAAPQAPASSAEPAPGPAPASAPAPTAPAAPATRITVTGAAPYDVVVGHGLDGEVLDLVGPDASRVLLVHPAALAGRAEALRAELAAAGRTALTHEVPDAESAKTLDVVAGCWDLLGERRFGRDDAVVALGGGATTDMAGFVAATWLRGIRLVNVPTTLLGMVDAAVGGKTGINTAAGKNLVGSFHPPAGVVCDLDSLGTLPAVDLRAGLAEVVKCGFIADEEILRLVEADGGAAALRPGSPVLRELVERAVAVKARVVGADLREAGLREILNYGHTFAHAIERTEGYTWRHGDAVAVGMVFAAELARAAGHLDETDVRRHRGVLEALGLPTAYGEDRWPDLLDAMASDKKVRGSTLRFVVLDAVGRPTILRGPAPEQLEAAWAAVRG</sequence>
<dbReference type="GO" id="GO:0009073">
    <property type="term" value="P:aromatic amino acid family biosynthetic process"/>
    <property type="evidence" value="ECO:0007669"/>
    <property type="project" value="UniProtKB-KW"/>
</dbReference>
<dbReference type="InterPro" id="IPR023000">
    <property type="entry name" value="Shikimate_kinase_CS"/>
</dbReference>
<dbReference type="PANTHER" id="PTHR43622">
    <property type="entry name" value="3-DEHYDROQUINATE SYNTHASE"/>
    <property type="match status" value="1"/>
</dbReference>
<gene>
    <name evidence="20" type="primary">aroK</name>
    <name evidence="21" type="synonym">aroB</name>
    <name evidence="25" type="ORF">EDD32_3003</name>
</gene>
<keyword evidence="13 20" id="KW-0067">ATP-binding</keyword>
<comment type="caution">
    <text evidence="25">The sequence shown here is derived from an EMBL/GenBank/DDBJ whole genome shotgun (WGS) entry which is preliminary data.</text>
</comment>
<evidence type="ECO:0000256" key="19">
    <source>
        <dbReference type="ARBA" id="ARBA00048567"/>
    </source>
</evidence>
<evidence type="ECO:0000313" key="25">
    <source>
        <dbReference type="EMBL" id="RPF28476.1"/>
    </source>
</evidence>
<evidence type="ECO:0000256" key="4">
    <source>
        <dbReference type="ARBA" id="ARBA00004842"/>
    </source>
</evidence>
<comment type="cofactor">
    <cofactor evidence="21">
        <name>Co(2+)</name>
        <dbReference type="ChEBI" id="CHEBI:48828"/>
    </cofactor>
    <cofactor evidence="21">
        <name>Zn(2+)</name>
        <dbReference type="ChEBI" id="CHEBI:29105"/>
    </cofactor>
    <text evidence="21">Binds 1 divalent metal cation per subunit. Can use either Co(2+) or Zn(2+).</text>
</comment>
<evidence type="ECO:0000256" key="16">
    <source>
        <dbReference type="ARBA" id="ARBA00023239"/>
    </source>
</evidence>
<dbReference type="Pfam" id="PF24621">
    <property type="entry name" value="DHQS_C"/>
    <property type="match status" value="1"/>
</dbReference>
<comment type="pathway">
    <text evidence="3 21">Metabolic intermediate biosynthesis; chorismate biosynthesis; chorismate from D-erythrose 4-phosphate and phosphoenolpyruvate: step 2/7.</text>
</comment>
<evidence type="ECO:0000256" key="20">
    <source>
        <dbReference type="HAMAP-Rule" id="MF_00109"/>
    </source>
</evidence>
<comment type="function">
    <text evidence="20">Catalyzes the specific phosphorylation of the 3-hydroxyl group of shikimic acid using ATP as a cosubstrate.</text>
</comment>
<evidence type="ECO:0000256" key="6">
    <source>
        <dbReference type="ARBA" id="ARBA00022490"/>
    </source>
</evidence>
<keyword evidence="12 21" id="KW-0862">Zinc</keyword>
<dbReference type="GO" id="GO:0005737">
    <property type="term" value="C:cytoplasm"/>
    <property type="evidence" value="ECO:0007669"/>
    <property type="project" value="UniProtKB-SubCell"/>
</dbReference>
<feature type="binding site" evidence="20">
    <location>
        <position position="39"/>
    </location>
    <ligand>
        <name>substrate</name>
    </ligand>
</feature>
<dbReference type="InterPro" id="IPR050071">
    <property type="entry name" value="Dehydroquinate_synthase"/>
</dbReference>
<dbReference type="GO" id="GO:0004765">
    <property type="term" value="F:shikimate kinase activity"/>
    <property type="evidence" value="ECO:0007669"/>
    <property type="project" value="UniProtKB-UniRule"/>
</dbReference>
<dbReference type="InterPro" id="IPR056179">
    <property type="entry name" value="DHQS_C"/>
</dbReference>
<evidence type="ECO:0000256" key="7">
    <source>
        <dbReference type="ARBA" id="ARBA00022605"/>
    </source>
</evidence>
<comment type="pathway">
    <text evidence="4 20">Metabolic intermediate biosynthesis; chorismate biosynthesis; chorismate from D-erythrose 4-phosphate and phosphoenolpyruvate: step 5/7.</text>
</comment>
<feature type="compositionally biased region" description="Low complexity" evidence="22">
    <location>
        <begin position="177"/>
        <end position="197"/>
    </location>
</feature>
<feature type="binding site" evidence="20">
    <location>
        <position position="21"/>
    </location>
    <ligand>
        <name>Mg(2+)</name>
        <dbReference type="ChEBI" id="CHEBI:18420"/>
    </ligand>
</feature>
<comment type="subunit">
    <text evidence="20">Monomer.</text>
</comment>
<feature type="compositionally biased region" description="Pro residues" evidence="22">
    <location>
        <begin position="198"/>
        <end position="212"/>
    </location>
</feature>
<dbReference type="Gene3D" id="1.20.1090.10">
    <property type="entry name" value="Dehydroquinate synthase-like - alpha domain"/>
    <property type="match status" value="1"/>
</dbReference>
<keyword evidence="18 21" id="KW-0170">Cobalt</keyword>
<feature type="binding site" evidence="21">
    <location>
        <position position="396"/>
    </location>
    <ligand>
        <name>Zn(2+)</name>
        <dbReference type="ChEBI" id="CHEBI:29105"/>
    </ligand>
</feature>
<evidence type="ECO:0000256" key="12">
    <source>
        <dbReference type="ARBA" id="ARBA00022833"/>
    </source>
</evidence>
<keyword evidence="14 21" id="KW-0520">NAD</keyword>
<reference evidence="25 26" key="1">
    <citation type="submission" date="2018-11" db="EMBL/GenBank/DDBJ databases">
        <title>Sequencing the genomes of 1000 actinobacteria strains.</title>
        <authorList>
            <person name="Klenk H.-P."/>
        </authorList>
    </citation>
    <scope>NUCLEOTIDE SEQUENCE [LARGE SCALE GENOMIC DNA]</scope>
    <source>
        <strain evidence="25 26">DSM 14418</strain>
    </source>
</reference>
<keyword evidence="9 21" id="KW-0479">Metal-binding</keyword>
<comment type="cofactor">
    <cofactor evidence="2 21">
        <name>NAD(+)</name>
        <dbReference type="ChEBI" id="CHEBI:57540"/>
    </cofactor>
</comment>